<name>A0AC34QEC6_9BILA</name>
<protein>
    <submittedName>
        <fullName evidence="2">JNK/Rab-associated protein-1 N-terminal domain-containing protein</fullName>
    </submittedName>
</protein>
<evidence type="ECO:0000313" key="2">
    <source>
        <dbReference type="WBParaSite" id="JU765_v2.g15576.t1"/>
    </source>
</evidence>
<dbReference type="Proteomes" id="UP000887576">
    <property type="component" value="Unplaced"/>
</dbReference>
<evidence type="ECO:0000313" key="1">
    <source>
        <dbReference type="Proteomes" id="UP000887576"/>
    </source>
</evidence>
<proteinExistence type="predicted"/>
<reference evidence="2" key="1">
    <citation type="submission" date="2022-11" db="UniProtKB">
        <authorList>
            <consortium name="WormBaseParasite"/>
        </authorList>
    </citation>
    <scope>IDENTIFICATION</scope>
</reference>
<organism evidence="1 2">
    <name type="scientific">Panagrolaimus sp. JU765</name>
    <dbReference type="NCBI Taxonomy" id="591449"/>
    <lineage>
        <taxon>Eukaryota</taxon>
        <taxon>Metazoa</taxon>
        <taxon>Ecdysozoa</taxon>
        <taxon>Nematoda</taxon>
        <taxon>Chromadorea</taxon>
        <taxon>Rhabditida</taxon>
        <taxon>Tylenchina</taxon>
        <taxon>Panagrolaimomorpha</taxon>
        <taxon>Panagrolaimoidea</taxon>
        <taxon>Panagrolaimidae</taxon>
        <taxon>Panagrolaimus</taxon>
    </lineage>
</organism>
<accession>A0AC34QEC6</accession>
<dbReference type="WBParaSite" id="JU765_v2.g15576.t1">
    <property type="protein sequence ID" value="JU765_v2.g15576.t1"/>
    <property type="gene ID" value="JU765_v2.g15576"/>
</dbReference>
<sequence length="382" mass="43759">MSSWSISSPSGSPSRLLSKDIIDVCEPIKEQLKAMKNLYGEESIIYLTPPVVAALEELERFKILYDEEHQKCLEFEASVEKLEKNLKQKHDENQRLKEDIAVVEAANQDELASVSRIVDALKKENKKLKEKVATAESFNESFQIDSAPSASDEEAQAMLDLRKRYLKEHEQVRELNEQIAIEKDKIEELRGNIEKLYGQNKELLRKNKSLVAQGKILITERAELSRKYDQMSQEYIRTKNALESANLTCQDLEFGTLGSRSESDIPKFTEKELQDVFMSKVKLIERITELEMQLERLKSSSPAESEKTEENFSRPSSTASVISHKSTNNEECLVYGPINKEPDEKLYPGRYEKRESGVRKFFSSLFKNVNNSPRRGSNATGY</sequence>